<dbReference type="InterPro" id="IPR035996">
    <property type="entry name" value="4pyrrol_Methylase_sf"/>
</dbReference>
<dbReference type="PANTHER" id="PTHR43182:SF1">
    <property type="entry name" value="COBALT-PRECORRIN-7 C(5)-METHYLTRANSFERASE"/>
    <property type="match status" value="1"/>
</dbReference>
<feature type="domain" description="Tetrapyrrole methylase" evidence="6">
    <location>
        <begin position="22"/>
        <end position="208"/>
    </location>
</feature>
<dbReference type="PIRSF" id="PIRSF036428">
    <property type="entry name" value="CobL"/>
    <property type="match status" value="1"/>
</dbReference>
<keyword evidence="4" id="KW-0808">Transferase</keyword>
<dbReference type="Proteomes" id="UP001321492">
    <property type="component" value="Unassembled WGS sequence"/>
</dbReference>
<protein>
    <submittedName>
        <fullName evidence="7">Precorrin-6y C5,15-methyltransferase (Decarboxylating) subunit CbiE</fullName>
    </submittedName>
</protein>
<dbReference type="PANTHER" id="PTHR43182">
    <property type="entry name" value="COBALT-PRECORRIN-6B C(15)-METHYLTRANSFERASE (DECARBOXYLATING)"/>
    <property type="match status" value="1"/>
</dbReference>
<dbReference type="InterPro" id="IPR006365">
    <property type="entry name" value="Cbl_synth_CobL"/>
</dbReference>
<dbReference type="InterPro" id="IPR000878">
    <property type="entry name" value="4pyrrol_Mease"/>
</dbReference>
<accession>A0ABT7AHI6</accession>
<dbReference type="Gene3D" id="3.40.1010.10">
    <property type="entry name" value="Cobalt-precorrin-4 Transmethylase, Domain 1"/>
    <property type="match status" value="1"/>
</dbReference>
<dbReference type="InterPro" id="IPR029063">
    <property type="entry name" value="SAM-dependent_MTases_sf"/>
</dbReference>
<sequence length="419" mass="43949">MRERSNPLPDAAPDHGPAGRWLSIVGIGEDGVAGLSEAARRLLGDAELVVGGRRHLALAAALVRGETLAWPSPLDGAFPAILARRGRPVCVLASGDPFCYGIGKQLAALVGPDAFVCLPQPSAFSLAAARLGWPLADVACLTLHGRPLQRIVPHLQPGARLLALSWDGTTPEKLARHLTAHGFGGSRFTVLECLGGPRERIRAATAGTFDLDAVEALNTIAIEVVAAPGALVLPFAAGLDDAFFEHDGQITKRELRAVALSALAPRLGETLWDVGAGSGAVGIEWLLRHPSLRAVAVEARAGRAARIARNAAHLGVPDLAVVEGRAPGALDGLPRPDAVFVGGGATRPGVFEACWQALPSGGRLVVHAVTLETEALLAAWFRSHGGELTRLELQRAEPLGSFFAWRPALPVTQWRVVKP</sequence>
<dbReference type="Pfam" id="PF00590">
    <property type="entry name" value="TP_methylase"/>
    <property type="match status" value="1"/>
</dbReference>
<dbReference type="InterPro" id="IPR014008">
    <property type="entry name" value="Cbl_synth_MTase_CbiT"/>
</dbReference>
<keyword evidence="3" id="KW-0489">Methyltransferase</keyword>
<dbReference type="NCBIfam" id="TIGR02469">
    <property type="entry name" value="CbiT"/>
    <property type="match status" value="1"/>
</dbReference>
<dbReference type="Gene3D" id="3.30.950.10">
    <property type="entry name" value="Methyltransferase, Cobalt-precorrin-4 Transmethylase, Domain 2"/>
    <property type="match status" value="1"/>
</dbReference>
<comment type="caution">
    <text evidence="7">The sequence shown here is derived from an EMBL/GenBank/DDBJ whole genome shotgun (WGS) entry which is preliminary data.</text>
</comment>
<keyword evidence="2" id="KW-0169">Cobalamin biosynthesis</keyword>
<reference evidence="7 8" key="1">
    <citation type="submission" date="2023-05" db="EMBL/GenBank/DDBJ databases">
        <title>Chelatococcus sp. nov., a moderately thermophilic bacterium isolated from hot spring microbial mat.</title>
        <authorList>
            <person name="Hu C.-J."/>
            <person name="Li W.-J."/>
        </authorList>
    </citation>
    <scope>NUCLEOTIDE SEQUENCE [LARGE SCALE GENOMIC DNA]</scope>
    <source>
        <strain evidence="7 8">SYSU G07232</strain>
    </source>
</reference>
<evidence type="ECO:0000256" key="3">
    <source>
        <dbReference type="ARBA" id="ARBA00022603"/>
    </source>
</evidence>
<dbReference type="NCBIfam" id="TIGR02467">
    <property type="entry name" value="CbiE"/>
    <property type="match status" value="1"/>
</dbReference>
<evidence type="ECO:0000313" key="7">
    <source>
        <dbReference type="EMBL" id="MDJ1158840.1"/>
    </source>
</evidence>
<evidence type="ECO:0000256" key="5">
    <source>
        <dbReference type="ARBA" id="ARBA00022691"/>
    </source>
</evidence>
<keyword evidence="5" id="KW-0949">S-adenosyl-L-methionine</keyword>
<evidence type="ECO:0000256" key="1">
    <source>
        <dbReference type="ARBA" id="ARBA00004953"/>
    </source>
</evidence>
<keyword evidence="8" id="KW-1185">Reference proteome</keyword>
<dbReference type="SUPFAM" id="SSF53790">
    <property type="entry name" value="Tetrapyrrole methylase"/>
    <property type="match status" value="1"/>
</dbReference>
<evidence type="ECO:0000313" key="8">
    <source>
        <dbReference type="Proteomes" id="UP001321492"/>
    </source>
</evidence>
<dbReference type="InterPro" id="IPR014777">
    <property type="entry name" value="4pyrrole_Mease_sub1"/>
</dbReference>
<dbReference type="EMBL" id="JASJEV010000006">
    <property type="protein sequence ID" value="MDJ1158840.1"/>
    <property type="molecule type" value="Genomic_DNA"/>
</dbReference>
<dbReference type="Gene3D" id="3.40.50.150">
    <property type="entry name" value="Vaccinia Virus protein VP39"/>
    <property type="match status" value="1"/>
</dbReference>
<dbReference type="SUPFAM" id="SSF53335">
    <property type="entry name" value="S-adenosyl-L-methionine-dependent methyltransferases"/>
    <property type="match status" value="1"/>
</dbReference>
<proteinExistence type="predicted"/>
<evidence type="ECO:0000256" key="4">
    <source>
        <dbReference type="ARBA" id="ARBA00022679"/>
    </source>
</evidence>
<dbReference type="RefSeq" id="WP_283740946.1">
    <property type="nucleotide sequence ID" value="NZ_JASJEV010000006.1"/>
</dbReference>
<dbReference type="InterPro" id="IPR014776">
    <property type="entry name" value="4pyrrole_Mease_sub2"/>
</dbReference>
<dbReference type="InterPro" id="IPR050714">
    <property type="entry name" value="Cobalamin_biosynth_MTase"/>
</dbReference>
<evidence type="ECO:0000256" key="2">
    <source>
        <dbReference type="ARBA" id="ARBA00022573"/>
    </source>
</evidence>
<dbReference type="CDD" id="cd11644">
    <property type="entry name" value="Precorrin-6Y-MT"/>
    <property type="match status" value="1"/>
</dbReference>
<organism evidence="7 8">
    <name type="scientific">Chelatococcus albus</name>
    <dbReference type="NCBI Taxonomy" id="3047466"/>
    <lineage>
        <taxon>Bacteria</taxon>
        <taxon>Pseudomonadati</taxon>
        <taxon>Pseudomonadota</taxon>
        <taxon>Alphaproteobacteria</taxon>
        <taxon>Hyphomicrobiales</taxon>
        <taxon>Chelatococcaceae</taxon>
        <taxon>Chelatococcus</taxon>
    </lineage>
</organism>
<gene>
    <name evidence="7" type="primary">cbiE</name>
    <name evidence="7" type="ORF">QNA08_11405</name>
</gene>
<name>A0ABT7AHI6_9HYPH</name>
<dbReference type="InterPro" id="IPR012818">
    <property type="entry name" value="CbiE"/>
</dbReference>
<evidence type="ECO:0000259" key="6">
    <source>
        <dbReference type="Pfam" id="PF00590"/>
    </source>
</evidence>
<comment type="pathway">
    <text evidence="1">Cofactor biosynthesis; adenosylcobalamin biosynthesis.</text>
</comment>